<dbReference type="EMBL" id="JAEHOE010000025">
    <property type="protein sequence ID" value="KAG2495347.1"/>
    <property type="molecule type" value="Genomic_DNA"/>
</dbReference>
<dbReference type="Proteomes" id="UP000612055">
    <property type="component" value="Unassembled WGS sequence"/>
</dbReference>
<keyword evidence="3" id="KW-1185">Reference proteome</keyword>
<reference evidence="2" key="1">
    <citation type="journal article" date="2020" name="bioRxiv">
        <title>Comparative genomics of Chlamydomonas.</title>
        <authorList>
            <person name="Craig R.J."/>
            <person name="Hasan A.R."/>
            <person name="Ness R.W."/>
            <person name="Keightley P.D."/>
        </authorList>
    </citation>
    <scope>NUCLEOTIDE SEQUENCE</scope>
    <source>
        <strain evidence="2">CCAP 11/70</strain>
    </source>
</reference>
<name>A0A835Y2K2_9CHLO</name>
<evidence type="ECO:0000313" key="3">
    <source>
        <dbReference type="Proteomes" id="UP000612055"/>
    </source>
</evidence>
<evidence type="ECO:0000313" key="2">
    <source>
        <dbReference type="EMBL" id="KAG2495347.1"/>
    </source>
</evidence>
<organism evidence="2 3">
    <name type="scientific">Edaphochlamys debaryana</name>
    <dbReference type="NCBI Taxonomy" id="47281"/>
    <lineage>
        <taxon>Eukaryota</taxon>
        <taxon>Viridiplantae</taxon>
        <taxon>Chlorophyta</taxon>
        <taxon>core chlorophytes</taxon>
        <taxon>Chlorophyceae</taxon>
        <taxon>CS clade</taxon>
        <taxon>Chlamydomonadales</taxon>
        <taxon>Chlamydomonadales incertae sedis</taxon>
        <taxon>Edaphochlamys</taxon>
    </lineage>
</organism>
<protein>
    <recommendedName>
        <fullName evidence="1">GCK domain-containing protein</fullName>
    </recommendedName>
</protein>
<feature type="domain" description="GCK" evidence="1">
    <location>
        <begin position="2"/>
        <end position="57"/>
    </location>
</feature>
<sequence length="76" mass="8352">MFKEGGCETEFNAFMDCGTKGETGEGSFQDCIPLFESMRLCMQRNPAAFGEVLKDVDELARTNTEYPPPPAQPAAQ</sequence>
<dbReference type="Gene3D" id="1.10.287.2900">
    <property type="match status" value="1"/>
</dbReference>
<proteinExistence type="predicted"/>
<dbReference type="InterPro" id="IPR012891">
    <property type="entry name" value="GCK_dom"/>
</dbReference>
<dbReference type="Pfam" id="PF07802">
    <property type="entry name" value="GCK"/>
    <property type="match status" value="1"/>
</dbReference>
<gene>
    <name evidence="2" type="ORF">HYH03_006616</name>
</gene>
<accession>A0A835Y2K2</accession>
<dbReference type="AlphaFoldDB" id="A0A835Y2K2"/>
<dbReference type="OrthoDB" id="522768at2759"/>
<comment type="caution">
    <text evidence="2">The sequence shown here is derived from an EMBL/GenBank/DDBJ whole genome shotgun (WGS) entry which is preliminary data.</text>
</comment>
<evidence type="ECO:0000259" key="1">
    <source>
        <dbReference type="Pfam" id="PF07802"/>
    </source>
</evidence>